<reference evidence="3" key="1">
    <citation type="submission" date="2018-05" db="EMBL/GenBank/DDBJ databases">
        <title>Genome sequencing of Phenylobacterium sp. HYN0004.</title>
        <authorList>
            <person name="Yi H."/>
            <person name="Baek C."/>
        </authorList>
    </citation>
    <scope>NUCLEOTIDE SEQUENCE [LARGE SCALE GENOMIC DNA]</scope>
    <source>
        <strain evidence="3">HYN0004</strain>
    </source>
</reference>
<dbReference type="EMBL" id="CP029479">
    <property type="protein sequence ID" value="AWM78741.1"/>
    <property type="molecule type" value="Genomic_DNA"/>
</dbReference>
<accession>A0A2Z3HZF5</accession>
<keyword evidence="2" id="KW-0808">Transferase</keyword>
<dbReference type="InterPro" id="IPR016181">
    <property type="entry name" value="Acyl_CoA_acyltransferase"/>
</dbReference>
<dbReference type="GO" id="GO:0016747">
    <property type="term" value="F:acyltransferase activity, transferring groups other than amino-acyl groups"/>
    <property type="evidence" value="ECO:0007669"/>
    <property type="project" value="InterPro"/>
</dbReference>
<dbReference type="InterPro" id="IPR020036">
    <property type="entry name" value="PseH"/>
</dbReference>
<dbReference type="SUPFAM" id="SSF55729">
    <property type="entry name" value="Acyl-CoA N-acyltransferases (Nat)"/>
    <property type="match status" value="1"/>
</dbReference>
<evidence type="ECO:0000313" key="3">
    <source>
        <dbReference type="Proteomes" id="UP000247763"/>
    </source>
</evidence>
<proteinExistence type="predicted"/>
<dbReference type="PROSITE" id="PS51186">
    <property type="entry name" value="GNAT"/>
    <property type="match status" value="1"/>
</dbReference>
<dbReference type="Gene3D" id="3.40.630.30">
    <property type="match status" value="1"/>
</dbReference>
<dbReference type="NCBIfam" id="TIGR03585">
    <property type="entry name" value="PseH"/>
    <property type="match status" value="1"/>
</dbReference>
<dbReference type="OrthoDB" id="5358891at2"/>
<protein>
    <submittedName>
        <fullName evidence="2">UDP-4-amino-4, 6-dideoxy-N-acetyl-beta-L-altrosamine N-acetyltransferase</fullName>
    </submittedName>
</protein>
<dbReference type="Proteomes" id="UP000247763">
    <property type="component" value="Chromosome"/>
</dbReference>
<dbReference type="AlphaFoldDB" id="A0A2Z3HZF5"/>
<feature type="domain" description="N-acetyltransferase" evidence="1">
    <location>
        <begin position="1"/>
        <end position="168"/>
    </location>
</feature>
<evidence type="ECO:0000313" key="2">
    <source>
        <dbReference type="EMBL" id="AWM78741.1"/>
    </source>
</evidence>
<evidence type="ECO:0000259" key="1">
    <source>
        <dbReference type="PROSITE" id="PS51186"/>
    </source>
</evidence>
<name>A0A2Z3HZF5_9CAUL</name>
<dbReference type="Pfam" id="PF13302">
    <property type="entry name" value="Acetyltransf_3"/>
    <property type="match status" value="1"/>
</dbReference>
<gene>
    <name evidence="2" type="primary">pseH</name>
    <name evidence="2" type="ORF">HYN04_05580</name>
</gene>
<dbReference type="KEGG" id="phb:HYN04_05580"/>
<sequence length="192" mass="21556">MLLRPIGQCTASQTEALRGLRNHPAIRGAMYTDHIISEDEHARWLSGLVGDESRRIFVVLAPEMEVAGLVSVTAIDRIHLRADWAFYLAPEARGGLGAALEYHLLEFVFGDLGLEKLNCEVLETNPAVVRMHGKFLFQEEGFRRSNLVKAGVRVGVHFLGLTREHWLAGRDSVRARIQEILDRFDIVLEATD</sequence>
<organism evidence="2 3">
    <name type="scientific">Phenylobacterium parvum</name>
    <dbReference type="NCBI Taxonomy" id="2201350"/>
    <lineage>
        <taxon>Bacteria</taxon>
        <taxon>Pseudomonadati</taxon>
        <taxon>Pseudomonadota</taxon>
        <taxon>Alphaproteobacteria</taxon>
        <taxon>Caulobacterales</taxon>
        <taxon>Caulobacteraceae</taxon>
        <taxon>Phenylobacterium</taxon>
    </lineage>
</organism>
<keyword evidence="3" id="KW-1185">Reference proteome</keyword>
<dbReference type="InterPro" id="IPR000182">
    <property type="entry name" value="GNAT_dom"/>
</dbReference>